<feature type="domain" description="Cyclic nucleotide-binding" evidence="9">
    <location>
        <begin position="240"/>
        <end position="361"/>
    </location>
</feature>
<keyword evidence="2" id="KW-0597">Phosphoprotein</keyword>
<evidence type="ECO:0000256" key="1">
    <source>
        <dbReference type="ARBA" id="ARBA00005753"/>
    </source>
</evidence>
<dbReference type="InterPro" id="IPR000595">
    <property type="entry name" value="cNMP-bd_dom"/>
</dbReference>
<keyword evidence="3 7" id="KW-0116">cAMP-binding</keyword>
<dbReference type="Pfam" id="PF00027">
    <property type="entry name" value="cNMP_binding"/>
    <property type="match status" value="2"/>
</dbReference>
<protein>
    <recommendedName>
        <fullName evidence="9">Cyclic nucleotide-binding domain-containing protein</fullName>
    </recommendedName>
</protein>
<feature type="compositionally biased region" description="Basic and acidic residues" evidence="8">
    <location>
        <begin position="47"/>
        <end position="57"/>
    </location>
</feature>
<dbReference type="InterPro" id="IPR018488">
    <property type="entry name" value="cNMP-bd_CS"/>
</dbReference>
<dbReference type="PROSITE" id="PS00888">
    <property type="entry name" value="CNMP_BINDING_1"/>
    <property type="match status" value="2"/>
</dbReference>
<feature type="domain" description="Cyclic nucleotide-binding" evidence="9">
    <location>
        <begin position="108"/>
        <end position="237"/>
    </location>
</feature>
<dbReference type="GO" id="GO:0030552">
    <property type="term" value="F:cAMP binding"/>
    <property type="evidence" value="ECO:0007669"/>
    <property type="project" value="UniProtKB-KW"/>
</dbReference>
<dbReference type="InterPro" id="IPR018490">
    <property type="entry name" value="cNMP-bd_dom_sf"/>
</dbReference>
<dbReference type="PIRSF" id="PIRSF000548">
    <property type="entry name" value="PK_regulatory"/>
    <property type="match status" value="1"/>
</dbReference>
<evidence type="ECO:0000256" key="6">
    <source>
        <dbReference type="ARBA" id="ARBA00023149"/>
    </source>
</evidence>
<feature type="binding site" evidence="7">
    <location>
        <position position="186"/>
    </location>
    <ligand>
        <name>3',5'-cyclic AMP</name>
        <dbReference type="ChEBI" id="CHEBI:58165"/>
        <label>1</label>
    </ligand>
</feature>
<feature type="binding site" evidence="7">
    <location>
        <position position="310"/>
    </location>
    <ligand>
        <name>3',5'-cyclic AMP</name>
        <dbReference type="ChEBI" id="CHEBI:58165"/>
        <label>2</label>
    </ligand>
</feature>
<dbReference type="SUPFAM" id="SSF51206">
    <property type="entry name" value="cAMP-binding domain-like"/>
    <property type="match status" value="2"/>
</dbReference>
<dbReference type="Gene3D" id="2.60.120.10">
    <property type="entry name" value="Jelly Rolls"/>
    <property type="match status" value="2"/>
</dbReference>
<dbReference type="InterPro" id="IPR050503">
    <property type="entry name" value="cAMP-dep_PK_reg_su-like"/>
</dbReference>
<evidence type="ECO:0000256" key="7">
    <source>
        <dbReference type="PIRSR" id="PIRSR000548-1"/>
    </source>
</evidence>
<accession>A0A7S1LSD2</accession>
<evidence type="ECO:0000256" key="5">
    <source>
        <dbReference type="ARBA" id="ARBA00022741"/>
    </source>
</evidence>
<proteinExistence type="inferred from homology"/>
<dbReference type="InterPro" id="IPR014710">
    <property type="entry name" value="RmlC-like_jellyroll"/>
</dbReference>
<dbReference type="GO" id="GO:0005829">
    <property type="term" value="C:cytosol"/>
    <property type="evidence" value="ECO:0007669"/>
    <property type="project" value="TreeGrafter"/>
</dbReference>
<name>A0A7S1LSD2_ALECA</name>
<reference evidence="10" key="1">
    <citation type="submission" date="2021-01" db="EMBL/GenBank/DDBJ databases">
        <authorList>
            <person name="Corre E."/>
            <person name="Pelletier E."/>
            <person name="Niang G."/>
            <person name="Scheremetjew M."/>
            <person name="Finn R."/>
            <person name="Kale V."/>
            <person name="Holt S."/>
            <person name="Cochrane G."/>
            <person name="Meng A."/>
            <person name="Brown T."/>
            <person name="Cohen L."/>
        </authorList>
    </citation>
    <scope>NUCLEOTIDE SEQUENCE</scope>
    <source>
        <strain evidence="10">OF101</strain>
    </source>
</reference>
<evidence type="ECO:0000256" key="4">
    <source>
        <dbReference type="ARBA" id="ARBA00022737"/>
    </source>
</evidence>
<evidence type="ECO:0000256" key="3">
    <source>
        <dbReference type="ARBA" id="ARBA00022566"/>
    </source>
</evidence>
<keyword evidence="4" id="KW-0677">Repeat</keyword>
<dbReference type="GO" id="GO:0004862">
    <property type="term" value="F:cAMP-dependent protein kinase inhibitor activity"/>
    <property type="evidence" value="ECO:0007669"/>
    <property type="project" value="TreeGrafter"/>
</dbReference>
<gene>
    <name evidence="10" type="ORF">ACAT0790_LOCUS13003</name>
</gene>
<organism evidence="10">
    <name type="scientific">Alexandrium catenella</name>
    <name type="common">Red tide dinoflagellate</name>
    <name type="synonym">Gonyaulax catenella</name>
    <dbReference type="NCBI Taxonomy" id="2925"/>
    <lineage>
        <taxon>Eukaryota</taxon>
        <taxon>Sar</taxon>
        <taxon>Alveolata</taxon>
        <taxon>Dinophyceae</taxon>
        <taxon>Gonyaulacales</taxon>
        <taxon>Pyrocystaceae</taxon>
        <taxon>Alexandrium</taxon>
    </lineage>
</organism>
<feature type="region of interest" description="Disordered" evidence="8">
    <location>
        <begin position="11"/>
        <end position="70"/>
    </location>
</feature>
<dbReference type="AlphaFoldDB" id="A0A7S1LSD2"/>
<evidence type="ECO:0000256" key="8">
    <source>
        <dbReference type="SAM" id="MobiDB-lite"/>
    </source>
</evidence>
<dbReference type="GO" id="GO:0034236">
    <property type="term" value="F:protein kinase A catalytic subunit binding"/>
    <property type="evidence" value="ECO:0007669"/>
    <property type="project" value="TreeGrafter"/>
</dbReference>
<dbReference type="EMBL" id="HBGE01021535">
    <property type="protein sequence ID" value="CAD9112156.1"/>
    <property type="molecule type" value="Transcribed_RNA"/>
</dbReference>
<sequence>MGDILSLCCQTGHSKDEKPTSSHMGNTEATPVGSKISRDDEVADVMDDARDKQRMDQIKGGQRRKGVAAESVATMDVRDYKKPVYPKDTSASNKIRDVLREDQKMQVLFGHLDQTSIMDIVNAFKERTARKGETLIQQGDQGDCLYIIDDGEVDIFVARPGPDGKVTSSDRGSKVVALGVGKLFGELALLYSAPRAATAVVASGSCRLWQLDREPFKMLLAQKSVMQSELYEGWLSEVDILKSLNRYELSRLSDLLQSELYDTGEEIVNQGEGGDKFYILEDGTAAAYIAGTDGEKEVKVYDTQGQYFGEIALLRDEPRKATVRATGEGCSVLSMSKEDFTSVLGPIQDILRKHIDKYPQYAHFLKG</sequence>
<dbReference type="CDD" id="cd00038">
    <property type="entry name" value="CAP_ED"/>
    <property type="match status" value="2"/>
</dbReference>
<evidence type="ECO:0000256" key="2">
    <source>
        <dbReference type="ARBA" id="ARBA00022553"/>
    </source>
</evidence>
<dbReference type="PROSITE" id="PS50042">
    <property type="entry name" value="CNMP_BINDING_3"/>
    <property type="match status" value="2"/>
</dbReference>
<dbReference type="SMART" id="SM00100">
    <property type="entry name" value="cNMP"/>
    <property type="match status" value="2"/>
</dbReference>
<keyword evidence="6 7" id="KW-0114">cAMP</keyword>
<dbReference type="PRINTS" id="PR00103">
    <property type="entry name" value="CAMPKINASE"/>
</dbReference>
<feature type="binding site" evidence="7">
    <location>
        <position position="319"/>
    </location>
    <ligand>
        <name>3',5'-cyclic AMP</name>
        <dbReference type="ChEBI" id="CHEBI:58165"/>
        <label>2</label>
    </ligand>
</feature>
<dbReference type="PANTHER" id="PTHR11635">
    <property type="entry name" value="CAMP-DEPENDENT PROTEIN KINASE REGULATORY CHAIN"/>
    <property type="match status" value="1"/>
</dbReference>
<evidence type="ECO:0000313" key="10">
    <source>
        <dbReference type="EMBL" id="CAD9112156.1"/>
    </source>
</evidence>
<comment type="similarity">
    <text evidence="1">Belongs to the cAMP-dependent kinase regulatory chain family.</text>
</comment>
<dbReference type="InterPro" id="IPR012198">
    <property type="entry name" value="cAMP_dep_PK_reg_su"/>
</dbReference>
<dbReference type="GO" id="GO:0005952">
    <property type="term" value="C:cAMP-dependent protein kinase complex"/>
    <property type="evidence" value="ECO:0007669"/>
    <property type="project" value="InterPro"/>
</dbReference>
<keyword evidence="5 7" id="KW-0547">Nucleotide-binding</keyword>
<dbReference type="PANTHER" id="PTHR11635:SF152">
    <property type="entry name" value="CAMP-DEPENDENT PROTEIN KINASE TYPE I REGULATORY SUBUNIT-RELATED"/>
    <property type="match status" value="1"/>
</dbReference>
<dbReference type="PROSITE" id="PS00889">
    <property type="entry name" value="CNMP_BINDING_2"/>
    <property type="match status" value="1"/>
</dbReference>
<feature type="binding site" evidence="7">
    <location>
        <position position="195"/>
    </location>
    <ligand>
        <name>3',5'-cyclic AMP</name>
        <dbReference type="ChEBI" id="CHEBI:58165"/>
        <label>1</label>
    </ligand>
</feature>
<evidence type="ECO:0000259" key="9">
    <source>
        <dbReference type="PROSITE" id="PS50042"/>
    </source>
</evidence>